<evidence type="ECO:0000256" key="17">
    <source>
        <dbReference type="RuleBase" id="RU003808"/>
    </source>
</evidence>
<evidence type="ECO:0000313" key="22">
    <source>
        <dbReference type="EMBL" id="KAF2884012.1"/>
    </source>
</evidence>
<dbReference type="PRINTS" id="PR00167">
    <property type="entry name" value="CACHANNEL"/>
</dbReference>
<feature type="transmembrane region" description="Helical" evidence="20">
    <location>
        <begin position="237"/>
        <end position="259"/>
    </location>
</feature>
<keyword evidence="23" id="KW-1185">Reference proteome</keyword>
<keyword evidence="18" id="KW-0175">Coiled coil</keyword>
<feature type="transmembrane region" description="Helical" evidence="20">
    <location>
        <begin position="347"/>
        <end position="369"/>
    </location>
</feature>
<feature type="transmembrane region" description="Helical" evidence="20">
    <location>
        <begin position="1051"/>
        <end position="1076"/>
    </location>
</feature>
<dbReference type="GO" id="GO:0019722">
    <property type="term" value="P:calcium-mediated signaling"/>
    <property type="evidence" value="ECO:0007669"/>
    <property type="project" value="UniProtKB-ARBA"/>
</dbReference>
<keyword evidence="5 17" id="KW-0107">Calcium channel</keyword>
<feature type="transmembrane region" description="Helical" evidence="20">
    <location>
        <begin position="881"/>
        <end position="904"/>
    </location>
</feature>
<feature type="region of interest" description="Disordered" evidence="19">
    <location>
        <begin position="719"/>
        <end position="755"/>
    </location>
</feature>
<keyword evidence="9 16" id="KW-0106">Calcium</keyword>
<dbReference type="Gene3D" id="6.10.250.2500">
    <property type="match status" value="1"/>
</dbReference>
<dbReference type="GO" id="GO:0016323">
    <property type="term" value="C:basolateral plasma membrane"/>
    <property type="evidence" value="ECO:0007669"/>
    <property type="project" value="UniProtKB-ARBA"/>
</dbReference>
<dbReference type="GO" id="GO:0046872">
    <property type="term" value="F:metal ion binding"/>
    <property type="evidence" value="ECO:0007669"/>
    <property type="project" value="UniProtKB-KW"/>
</dbReference>
<feature type="transmembrane region" description="Helical" evidence="20">
    <location>
        <begin position="1192"/>
        <end position="1210"/>
    </location>
</feature>
<feature type="compositionally biased region" description="Acidic residues" evidence="19">
    <location>
        <begin position="738"/>
        <end position="755"/>
    </location>
</feature>
<name>A0A8K0CEX5_IGNLU</name>
<dbReference type="Gene3D" id="1.20.120.350">
    <property type="entry name" value="Voltage-gated potassium channels. Chain C"/>
    <property type="match status" value="4"/>
</dbReference>
<feature type="transmembrane region" description="Helical" evidence="20">
    <location>
        <begin position="1254"/>
        <end position="1271"/>
    </location>
</feature>
<sequence>MDQSVVCSGLQYELPESNKNHLWSVQPAYTGCAWQGPLSATATAMSTVGAGVTSSGQTGARTPTAPKRPVRRGKPPPDRPQRVLFCLPLKNPFRKLCIDVVEWKPFEYLILFTIFANCVALAVYTPFPCSDSNATNAYLEKIEYVFLVIFTAECIMKVTAYGFIMHPGAYLRNGWNLLDFTIVVIGTISTILQFLTRDTFDVKALRAFRVLRPLRLVSGVPSLQVVLNSILRAMVPLLHIALLVLFVIIIYAIIGLELFSGEMHRTCFNNETNQIMDEPSPCGVGYNCSDLEGEWRCDYYFDGPNNGITIFDNFGLSMLTVFQCITLEGWTDVLYNIQDAMGRTWQWSYFVSMVILGAFFVMNLILGVLSGEFSKEREKAKNRGDFHKLREKQQIDEDLRGYLDWITQAEDIDPEGEDQINQDAKVKANNEMESTDQLGEEVEIQQESRCKKFKKDFERINRRMRRACRKAVKSQVFYWLIIILVFLNTGVLATEHYQQPDWLDNFQEHVNLVFIALFTMEMLLKMYSLGFQGYFVSLFNRFDCFVVIGSITETILTKTEVMPSLGISVLRCVRLLRVFKVTRYWRSLSNLVASLLNSIQSIASLLLLLFLFIVIFALLGMQVFGGRFNFNPTSDKPRHNFDSFWQSLLTVFQILTGEDWNAVMYDGIEAYGGVKSVGALACVYFIILFICGNYILLNVFLAIAVDNLADAESLTAIEKEEEEEAEKNKSKSPTPAQEELEMEEHSIDEEEMEEGQMYDSESYVDRKHRVMCVVCMSLQIWITTGAVSQQGLDGCQNLNPALRKFPFLQRHLSSFSLLQTGDRHWCQDPLNATTDLSVVLGYCDYVFTAIFSVELLLKTVAYGCILHNGAFLRSAFNVLDLVVVCVSIVSIVTGGEGFSVVKILRVLRVLRPLRAINRAKGLKRVVQCVIVAVKTIGNIVLVTCLLEFMFAVIGVQLFKGKFYKCTDESKLTRDECKGTYLVYEQGNIESPQIKIREWELEKFHFDNVPKAMLTLFTVSTFEGWPGLLYVSIDSKQENYGRIHNYRPIVAVYYIIYIIIIAFFMVNIFVGFVIVTFQNEGEQEYKSCDLEKNQRNCIEFALKAKPVRRYIPKHRIQYKVWWFVTSSPFEYTIFVLILINTITLAMQFHRQPDAYSFALDILNMIFTSAFALEFVFKLAAFRFKNYFGDAWNVFDFIIVLGSFIDIIYSEVKPGSGLISINFFRLFRVMRLVKLLSKGEGIRTLLWTFLKSFQALPYVALLIVMLFFIYAVIGMQMFGKIDRKGDGEINRNNNFSTFLQALLVLFRSATGEAWQEIMMSCANTDKVKCDEEVVYKNKTESNDGCGSDVAYPYFISFYVLCSFLIINLFVAVIMDNFDYLTRDWSILGPHHLEEFIRLWSEYDPDAKGRIKHLDVVTLLRKISPPLGFGKLCPHRVACKRLVSMNMPLNSDGTVLFNATLFAVVRTSLQIKTAGNIDDANAELRAVIKKLWKRTSPKLLDQVVPPPGVEDEVTVGKFYATFLIQDYFRRFKKRKEQELKEQGDKESHNTVTLQAGLRTLHEAGPELKRAISGNLDELIDDNPEPMHRRNHSLFGSVWSSMRRGHSFNRTKSLKVNSTQIKISPASSGDFLPYNSIQKGNTEGMNHITPMVKNAILQNRASITSLHNQEGLKEEESIPLRSLNNVFTGDGDRKNFEVLGKSGFLHPHYNAPHSEPNGHAGSERLSHSLPGSPADRRPTPFEVVGSAESLVGRVLAEQGLGKYCDPDFVRYTSKEMQEALDMTQEEMDRAAHQLMQQERRLNVQTLDALQSQL</sequence>
<feature type="transmembrane region" description="Helical" evidence="20">
    <location>
        <begin position="144"/>
        <end position="164"/>
    </location>
</feature>
<dbReference type="FunFam" id="1.20.120.350:FF:000010">
    <property type="entry name" value="Voltage-dependent L-type calcium channel subunit alpha"/>
    <property type="match status" value="1"/>
</dbReference>
<feature type="transmembrane region" description="Helical" evidence="20">
    <location>
        <begin position="1348"/>
        <end position="1372"/>
    </location>
</feature>
<keyword evidence="3" id="KW-0597">Phosphoprotein</keyword>
<dbReference type="GO" id="GO:0005891">
    <property type="term" value="C:voltage-gated calcium channel complex"/>
    <property type="evidence" value="ECO:0007669"/>
    <property type="project" value="InterPro"/>
</dbReference>
<keyword evidence="12" id="KW-0406">Ion transport</keyword>
<dbReference type="SUPFAM" id="SSF81324">
    <property type="entry name" value="Voltage-gated potassium channels"/>
    <property type="match status" value="4"/>
</dbReference>
<dbReference type="FunFam" id="1.20.120.350:FF:000001">
    <property type="entry name" value="Voltage-dependent L-type calcium channel subunit alpha"/>
    <property type="match status" value="1"/>
</dbReference>
<feature type="compositionally biased region" description="Polar residues" evidence="19">
    <location>
        <begin position="51"/>
        <end position="61"/>
    </location>
</feature>
<feature type="coiled-coil region" evidence="18">
    <location>
        <begin position="1769"/>
        <end position="1796"/>
    </location>
</feature>
<comment type="caution">
    <text evidence="22">The sequence shown here is derived from an EMBL/GenBank/DDBJ whole genome shotgun (WGS) entry which is preliminary data.</text>
</comment>
<feature type="domain" description="Voltage-dependent calcium channel alpha-1 subunit IQ" evidence="21">
    <location>
        <begin position="1507"/>
        <end position="1541"/>
    </location>
</feature>
<dbReference type="GO" id="GO:0016322">
    <property type="term" value="P:neuron remodeling"/>
    <property type="evidence" value="ECO:0007669"/>
    <property type="project" value="UniProtKB-ARBA"/>
</dbReference>
<keyword evidence="10 17" id="KW-0851">Voltage-gated channel</keyword>
<organism evidence="22 23">
    <name type="scientific">Ignelater luminosus</name>
    <name type="common">Cucubano</name>
    <name type="synonym">Pyrophorus luminosus</name>
    <dbReference type="NCBI Taxonomy" id="2038154"/>
    <lineage>
        <taxon>Eukaryota</taxon>
        <taxon>Metazoa</taxon>
        <taxon>Ecdysozoa</taxon>
        <taxon>Arthropoda</taxon>
        <taxon>Hexapoda</taxon>
        <taxon>Insecta</taxon>
        <taxon>Pterygota</taxon>
        <taxon>Neoptera</taxon>
        <taxon>Endopterygota</taxon>
        <taxon>Coleoptera</taxon>
        <taxon>Polyphaga</taxon>
        <taxon>Elateriformia</taxon>
        <taxon>Elateroidea</taxon>
        <taxon>Elateridae</taxon>
        <taxon>Agrypninae</taxon>
        <taxon>Pyrophorini</taxon>
        <taxon>Ignelater</taxon>
    </lineage>
</organism>
<dbReference type="Gene3D" id="6.10.250.2180">
    <property type="match status" value="1"/>
</dbReference>
<comment type="subcellular location">
    <subcellularLocation>
        <location evidence="1 17">Membrane</location>
        <topology evidence="1 17">Multi-pass membrane protein</topology>
    </subcellularLocation>
</comment>
<accession>A0A8K0CEX5</accession>
<keyword evidence="13 20" id="KW-0472">Membrane</keyword>
<dbReference type="Pfam" id="PF00520">
    <property type="entry name" value="Ion_trans"/>
    <property type="match status" value="4"/>
</dbReference>
<feature type="transmembrane region" description="Helical" evidence="20">
    <location>
        <begin position="1130"/>
        <end position="1148"/>
    </location>
</feature>
<dbReference type="GO" id="GO:0016324">
    <property type="term" value="C:apical plasma membrane"/>
    <property type="evidence" value="ECO:0007669"/>
    <property type="project" value="UniProtKB-ARBA"/>
</dbReference>
<keyword evidence="2" id="KW-0813">Transport</keyword>
<dbReference type="GO" id="GO:0009581">
    <property type="term" value="P:detection of external stimulus"/>
    <property type="evidence" value="ECO:0007669"/>
    <property type="project" value="UniProtKB-ARBA"/>
</dbReference>
<dbReference type="EMBL" id="VTPC01090244">
    <property type="protein sequence ID" value="KAF2884012.1"/>
    <property type="molecule type" value="Genomic_DNA"/>
</dbReference>
<dbReference type="InterPro" id="IPR002077">
    <property type="entry name" value="VDCCAlpha1"/>
</dbReference>
<evidence type="ECO:0000313" key="23">
    <source>
        <dbReference type="Proteomes" id="UP000801492"/>
    </source>
</evidence>
<feature type="binding site" evidence="16">
    <location>
        <position position="658"/>
    </location>
    <ligand>
        <name>Ca(2+)</name>
        <dbReference type="ChEBI" id="CHEBI:29108"/>
    </ligand>
</feature>
<dbReference type="FunFam" id="1.10.287.70:FF:000117">
    <property type="entry name" value="Voltage-gated Ca2+ channel, alpha subunit"/>
    <property type="match status" value="1"/>
</dbReference>
<keyword evidence="8" id="KW-0677">Repeat</keyword>
<feature type="transmembrane region" description="Helical" evidence="20">
    <location>
        <begin position="106"/>
        <end position="124"/>
    </location>
</feature>
<dbReference type="GO" id="GO:0042045">
    <property type="term" value="P:epithelial fluid transport"/>
    <property type="evidence" value="ECO:0007669"/>
    <property type="project" value="UniProtKB-ARBA"/>
</dbReference>
<dbReference type="OrthoDB" id="431720at2759"/>
<feature type="transmembrane region" description="Helical" evidence="20">
    <location>
        <begin position="605"/>
        <end position="624"/>
    </location>
</feature>
<dbReference type="InterPro" id="IPR031649">
    <property type="entry name" value="GPHH_dom"/>
</dbReference>
<keyword evidence="7 16" id="KW-0479">Metal-binding</keyword>
<dbReference type="FunFam" id="1.20.120.350:FF:000064">
    <property type="entry name" value="Voltage-dependent L-type calcium channel subunit alpha"/>
    <property type="match status" value="1"/>
</dbReference>
<evidence type="ECO:0000256" key="3">
    <source>
        <dbReference type="ARBA" id="ARBA00022553"/>
    </source>
</evidence>
<dbReference type="PANTHER" id="PTHR45628:SF1">
    <property type="entry name" value="VOLTAGE-DEPENDENT CALCIUM CHANNEL TYPE D SUBUNIT ALPHA-1"/>
    <property type="match status" value="1"/>
</dbReference>
<evidence type="ECO:0000256" key="6">
    <source>
        <dbReference type="ARBA" id="ARBA00022692"/>
    </source>
</evidence>
<reference evidence="22" key="1">
    <citation type="submission" date="2019-08" db="EMBL/GenBank/DDBJ databases">
        <title>The genome of the North American firefly Photinus pyralis.</title>
        <authorList>
            <consortium name="Photinus pyralis genome working group"/>
            <person name="Fallon T.R."/>
            <person name="Sander Lower S.E."/>
            <person name="Weng J.-K."/>
        </authorList>
    </citation>
    <scope>NUCLEOTIDE SEQUENCE</scope>
    <source>
        <strain evidence="22">TRF0915ILg1</strain>
        <tissue evidence="22">Whole body</tissue>
    </source>
</reference>
<keyword evidence="11 20" id="KW-1133">Transmembrane helix</keyword>
<dbReference type="SMART" id="SM01062">
    <property type="entry name" value="Ca_chan_IQ"/>
    <property type="match status" value="1"/>
</dbReference>
<evidence type="ECO:0000256" key="15">
    <source>
        <dbReference type="ARBA" id="ARBA00023303"/>
    </source>
</evidence>
<feature type="binding site" evidence="16">
    <location>
        <position position="1022"/>
    </location>
    <ligand>
        <name>Ca(2+)</name>
        <dbReference type="ChEBI" id="CHEBI:29108"/>
    </ligand>
</feature>
<evidence type="ECO:0000256" key="20">
    <source>
        <dbReference type="SAM" id="Phobius"/>
    </source>
</evidence>
<dbReference type="InterPro" id="IPR005446">
    <property type="entry name" value="VDCC_L_a1su"/>
</dbReference>
<dbReference type="GO" id="GO:0008331">
    <property type="term" value="F:high voltage-gated calcium channel activity"/>
    <property type="evidence" value="ECO:0007669"/>
    <property type="project" value="TreeGrafter"/>
</dbReference>
<dbReference type="Pfam" id="PF16905">
    <property type="entry name" value="GPHH"/>
    <property type="match status" value="1"/>
</dbReference>
<keyword evidence="14" id="KW-0325">Glycoprotein</keyword>
<proteinExistence type="inferred from homology"/>
<feature type="transmembrane region" description="Helical" evidence="20">
    <location>
        <begin position="176"/>
        <end position="195"/>
    </location>
</feature>
<evidence type="ECO:0000256" key="13">
    <source>
        <dbReference type="ARBA" id="ARBA00023136"/>
    </source>
</evidence>
<dbReference type="PANTHER" id="PTHR45628">
    <property type="entry name" value="VOLTAGE-DEPENDENT CALCIUM CHANNEL TYPE A SUBUNIT ALPHA-1"/>
    <property type="match status" value="1"/>
</dbReference>
<evidence type="ECO:0000256" key="16">
    <source>
        <dbReference type="PIRSR" id="PIRSR602077-1"/>
    </source>
</evidence>
<evidence type="ECO:0000259" key="21">
    <source>
        <dbReference type="SMART" id="SM01062"/>
    </source>
</evidence>
<feature type="transmembrane region" description="Helical" evidence="20">
    <location>
        <begin position="1160"/>
        <end position="1180"/>
    </location>
</feature>
<dbReference type="Gene3D" id="1.10.287.70">
    <property type="match status" value="4"/>
</dbReference>
<feature type="transmembrane region" description="Helical" evidence="20">
    <location>
        <begin position="314"/>
        <end position="335"/>
    </location>
</feature>
<evidence type="ECO:0000256" key="5">
    <source>
        <dbReference type="ARBA" id="ARBA00022673"/>
    </source>
</evidence>
<evidence type="ECO:0000256" key="1">
    <source>
        <dbReference type="ARBA" id="ARBA00004141"/>
    </source>
</evidence>
<evidence type="ECO:0000256" key="7">
    <source>
        <dbReference type="ARBA" id="ARBA00022723"/>
    </source>
</evidence>
<dbReference type="Pfam" id="PF08763">
    <property type="entry name" value="Ca_chan_IQ"/>
    <property type="match status" value="1"/>
</dbReference>
<keyword evidence="15" id="KW-0407">Ion channel</keyword>
<evidence type="ECO:0000256" key="8">
    <source>
        <dbReference type="ARBA" id="ARBA00022737"/>
    </source>
</evidence>
<comment type="function">
    <text evidence="17">Voltage-sensitive calcium channels (VSCC) mediate the entry of calcium ions into excitable cells and are also involved in a variety of calcium-dependent processes, including muscle contraction, hormone or neurotransmitter release, gene expression, cell motility, cell division and cell death.</text>
</comment>
<keyword evidence="4 17" id="KW-0109">Calcium transport</keyword>
<evidence type="ECO:0000256" key="12">
    <source>
        <dbReference type="ARBA" id="ARBA00023065"/>
    </source>
</evidence>
<feature type="transmembrane region" description="Helical" evidence="20">
    <location>
        <begin position="925"/>
        <end position="953"/>
    </location>
</feature>
<dbReference type="GO" id="GO:0098703">
    <property type="term" value="P:calcium ion import across plasma membrane"/>
    <property type="evidence" value="ECO:0007669"/>
    <property type="project" value="TreeGrafter"/>
</dbReference>
<evidence type="ECO:0000256" key="10">
    <source>
        <dbReference type="ARBA" id="ARBA00022882"/>
    </source>
</evidence>
<feature type="transmembrane region" description="Helical" evidence="20">
    <location>
        <begin position="677"/>
        <end position="705"/>
    </location>
</feature>
<dbReference type="FunFam" id="1.10.287.70:FF:000009">
    <property type="entry name" value="Voltage-dependent L-type calcium channel subunit alpha"/>
    <property type="match status" value="1"/>
</dbReference>
<protein>
    <recommendedName>
        <fullName evidence="17">Voltage-dependent L-type calcium channel subunit alpha</fullName>
    </recommendedName>
</protein>
<dbReference type="InterPro" id="IPR014873">
    <property type="entry name" value="VDCC_a1su_IQ"/>
</dbReference>
<feature type="transmembrane region" description="Helical" evidence="20">
    <location>
        <begin position="476"/>
        <end position="494"/>
    </location>
</feature>
<dbReference type="InterPro" id="IPR027359">
    <property type="entry name" value="Volt_channel_dom_sf"/>
</dbReference>
<evidence type="ECO:0000256" key="2">
    <source>
        <dbReference type="ARBA" id="ARBA00022448"/>
    </source>
</evidence>
<dbReference type="GO" id="GO:0050906">
    <property type="term" value="P:detection of stimulus involved in sensory perception"/>
    <property type="evidence" value="ECO:0007669"/>
    <property type="project" value="UniProtKB-ARBA"/>
</dbReference>
<gene>
    <name evidence="22" type="ORF">ILUMI_22130</name>
</gene>
<dbReference type="GO" id="GO:0009582">
    <property type="term" value="P:detection of abiotic stimulus"/>
    <property type="evidence" value="ECO:0007669"/>
    <property type="project" value="UniProtKB-ARBA"/>
</dbReference>
<dbReference type="Proteomes" id="UP000801492">
    <property type="component" value="Unassembled WGS sequence"/>
</dbReference>
<comment type="similarity">
    <text evidence="17">Belongs to the calcium channel alpha-1 subunit (TC 1.A.1.11) family.</text>
</comment>
<evidence type="ECO:0000256" key="9">
    <source>
        <dbReference type="ARBA" id="ARBA00022837"/>
    </source>
</evidence>
<dbReference type="InterPro" id="IPR005821">
    <property type="entry name" value="Ion_trans_dom"/>
</dbReference>
<evidence type="ECO:0000256" key="14">
    <source>
        <dbReference type="ARBA" id="ARBA00023180"/>
    </source>
</evidence>
<feature type="binding site" evidence="16">
    <location>
        <position position="328"/>
    </location>
    <ligand>
        <name>Ca(2+)</name>
        <dbReference type="ChEBI" id="CHEBI:29108"/>
    </ligand>
</feature>
<evidence type="ECO:0000256" key="4">
    <source>
        <dbReference type="ARBA" id="ARBA00022568"/>
    </source>
</evidence>
<feature type="region of interest" description="Disordered" evidence="19">
    <location>
        <begin position="1705"/>
        <end position="1732"/>
    </location>
</feature>
<dbReference type="InterPro" id="IPR050599">
    <property type="entry name" value="VDCC_alpha-1_subunit"/>
</dbReference>
<evidence type="ECO:0000256" key="19">
    <source>
        <dbReference type="SAM" id="MobiDB-lite"/>
    </source>
</evidence>
<dbReference type="FunFam" id="1.10.287.70:FF:000107">
    <property type="entry name" value="Voltage-dependent L-type calcium channel subunit alpha"/>
    <property type="match status" value="1"/>
</dbReference>
<feature type="region of interest" description="Disordered" evidence="19">
    <location>
        <begin position="51"/>
        <end position="79"/>
    </location>
</feature>
<feature type="transmembrane region" description="Helical" evidence="20">
    <location>
        <begin position="506"/>
        <end position="524"/>
    </location>
</feature>
<evidence type="ECO:0000256" key="11">
    <source>
        <dbReference type="ARBA" id="ARBA00022989"/>
    </source>
</evidence>
<keyword evidence="6 20" id="KW-0812">Transmembrane</keyword>
<dbReference type="PRINTS" id="PR01630">
    <property type="entry name" value="LVDCCALPHA1"/>
</dbReference>
<evidence type="ECO:0000256" key="18">
    <source>
        <dbReference type="SAM" id="Coils"/>
    </source>
</evidence>